<feature type="transmembrane region" description="Helical" evidence="2">
    <location>
        <begin position="21"/>
        <end position="40"/>
    </location>
</feature>
<gene>
    <name evidence="3" type="ORF">EGYM00163_LOCUS36563</name>
</gene>
<reference evidence="3" key="1">
    <citation type="submission" date="2021-01" db="EMBL/GenBank/DDBJ databases">
        <authorList>
            <person name="Corre E."/>
            <person name="Pelletier E."/>
            <person name="Niang G."/>
            <person name="Scheremetjew M."/>
            <person name="Finn R."/>
            <person name="Kale V."/>
            <person name="Holt S."/>
            <person name="Cochrane G."/>
            <person name="Meng A."/>
            <person name="Brown T."/>
            <person name="Cohen L."/>
        </authorList>
    </citation>
    <scope>NUCLEOTIDE SEQUENCE</scope>
    <source>
        <strain evidence="3">CCMP1594</strain>
    </source>
</reference>
<organism evidence="3">
    <name type="scientific">Eutreptiella gymnastica</name>
    <dbReference type="NCBI Taxonomy" id="73025"/>
    <lineage>
        <taxon>Eukaryota</taxon>
        <taxon>Discoba</taxon>
        <taxon>Euglenozoa</taxon>
        <taxon>Euglenida</taxon>
        <taxon>Spirocuta</taxon>
        <taxon>Euglenophyceae</taxon>
        <taxon>Eutreptiales</taxon>
        <taxon>Eutreptiaceae</taxon>
        <taxon>Eutreptiella</taxon>
    </lineage>
</organism>
<evidence type="ECO:0000256" key="1">
    <source>
        <dbReference type="SAM" id="MobiDB-lite"/>
    </source>
</evidence>
<feature type="transmembrane region" description="Helical" evidence="2">
    <location>
        <begin position="128"/>
        <end position="149"/>
    </location>
</feature>
<keyword evidence="2" id="KW-0472">Membrane</keyword>
<evidence type="ECO:0000313" key="3">
    <source>
        <dbReference type="EMBL" id="CAE0825317.1"/>
    </source>
</evidence>
<evidence type="ECO:0000256" key="2">
    <source>
        <dbReference type="SAM" id="Phobius"/>
    </source>
</evidence>
<keyword evidence="2" id="KW-1133">Transmembrane helix</keyword>
<name>A0A7S4G557_9EUGL</name>
<accession>A0A7S4G557</accession>
<proteinExistence type="predicted"/>
<sequence length="164" mass="17017">MEQTVPLTMISSPATGTRRTLGGLVGTALIALGSVMVFHASPPGVQSLYVTPATSAGRTVAYQPAALQPRASATMQWATPSEQEAEAASETPEKAPPGVPQPNPNEYDFTEVNRLRGGGRLNKGQPTAIAAGVLSVLLGAGYLLVVQFLDSREILPPPPEAMGL</sequence>
<feature type="compositionally biased region" description="Polar residues" evidence="1">
    <location>
        <begin position="72"/>
        <end position="82"/>
    </location>
</feature>
<dbReference type="AlphaFoldDB" id="A0A7S4G557"/>
<protein>
    <submittedName>
        <fullName evidence="3">Uncharacterized protein</fullName>
    </submittedName>
</protein>
<dbReference type="EMBL" id="HBJA01105824">
    <property type="protein sequence ID" value="CAE0825317.1"/>
    <property type="molecule type" value="Transcribed_RNA"/>
</dbReference>
<feature type="compositionally biased region" description="Pro residues" evidence="1">
    <location>
        <begin position="94"/>
        <end position="103"/>
    </location>
</feature>
<keyword evidence="2" id="KW-0812">Transmembrane</keyword>
<feature type="region of interest" description="Disordered" evidence="1">
    <location>
        <begin position="72"/>
        <end position="105"/>
    </location>
</feature>